<accession>A0A4U0TSX3</accession>
<reference evidence="1 2" key="1">
    <citation type="submission" date="2017-03" db="EMBL/GenBank/DDBJ databases">
        <title>Genomes of endolithic fungi from Antarctica.</title>
        <authorList>
            <person name="Coleine C."/>
            <person name="Masonjones S."/>
            <person name="Stajich J.E."/>
        </authorList>
    </citation>
    <scope>NUCLEOTIDE SEQUENCE [LARGE SCALE GENOMIC DNA]</scope>
    <source>
        <strain evidence="1 2">CCFEE 5311</strain>
    </source>
</reference>
<name>A0A4U0TSX3_9PEZI</name>
<organism evidence="1 2">
    <name type="scientific">Friedmanniomyces endolithicus</name>
    <dbReference type="NCBI Taxonomy" id="329885"/>
    <lineage>
        <taxon>Eukaryota</taxon>
        <taxon>Fungi</taxon>
        <taxon>Dikarya</taxon>
        <taxon>Ascomycota</taxon>
        <taxon>Pezizomycotina</taxon>
        <taxon>Dothideomycetes</taxon>
        <taxon>Dothideomycetidae</taxon>
        <taxon>Mycosphaerellales</taxon>
        <taxon>Teratosphaeriaceae</taxon>
        <taxon>Friedmanniomyces</taxon>
    </lineage>
</organism>
<dbReference type="EMBL" id="NAJP01000161">
    <property type="protein sequence ID" value="TKA25268.1"/>
    <property type="molecule type" value="Genomic_DNA"/>
</dbReference>
<evidence type="ECO:0000313" key="1">
    <source>
        <dbReference type="EMBL" id="TKA25268.1"/>
    </source>
</evidence>
<proteinExistence type="predicted"/>
<dbReference type="Proteomes" id="UP000310066">
    <property type="component" value="Unassembled WGS sequence"/>
</dbReference>
<gene>
    <name evidence="1" type="ORF">B0A54_17311</name>
</gene>
<sequence>MDQGRSDTGPQTSRYNGTGRRAMLLHSLRNWAQSATEMPKFVHWLRNCWPLLAVEVAAALDDVLDALVEIVLDVETVEVETVEVETVEVETVEVETVEVETVEVETVEVGDATEEDDLVVLVVLVLATEDLDAGGQAQVYTVLALGSVGTATTAMTKVAKPKRD</sequence>
<comment type="caution">
    <text evidence="1">The sequence shown here is derived from an EMBL/GenBank/DDBJ whole genome shotgun (WGS) entry which is preliminary data.</text>
</comment>
<evidence type="ECO:0000313" key="2">
    <source>
        <dbReference type="Proteomes" id="UP000310066"/>
    </source>
</evidence>
<protein>
    <submittedName>
        <fullName evidence="1">Uncharacterized protein</fullName>
    </submittedName>
</protein>
<dbReference type="AlphaFoldDB" id="A0A4U0TSX3"/>